<dbReference type="GO" id="GO:0042254">
    <property type="term" value="P:ribosome biogenesis"/>
    <property type="evidence" value="ECO:0007669"/>
    <property type="project" value="TreeGrafter"/>
</dbReference>
<protein>
    <recommendedName>
        <fullName evidence="2">Nucleolar 27S pre-rRNA processing Urb2/Npa2 C-terminal domain-containing protein</fullName>
    </recommendedName>
</protein>
<feature type="compositionally biased region" description="Low complexity" evidence="1">
    <location>
        <begin position="138"/>
        <end position="154"/>
    </location>
</feature>
<dbReference type="HOGENOM" id="CLU_005258_0_0_1"/>
<dbReference type="Pfam" id="PF10441">
    <property type="entry name" value="Urb2"/>
    <property type="match status" value="1"/>
</dbReference>
<dbReference type="InterPro" id="IPR018849">
    <property type="entry name" value="Urb2/Npa2_C"/>
</dbReference>
<accession>A0A0C3HN28</accession>
<evidence type="ECO:0000259" key="2">
    <source>
        <dbReference type="Pfam" id="PF10441"/>
    </source>
</evidence>
<dbReference type="OrthoDB" id="160374at2759"/>
<gene>
    <name evidence="3" type="ORF">OIDMADRAFT_158460</name>
</gene>
<name>A0A0C3HN28_OIDMZ</name>
<dbReference type="InterPro" id="IPR052609">
    <property type="entry name" value="Ribosome_Biogenesis_Reg"/>
</dbReference>
<dbReference type="EMBL" id="KN832873">
    <property type="protein sequence ID" value="KIN03707.1"/>
    <property type="molecule type" value="Genomic_DNA"/>
</dbReference>
<sequence>MASKSRAAQEKLAQLEKDSAPFEDQLVEAVKFVGTDVDYIGRYSAEGFVSEKQSNAGTSHGREEWLLRWLLKRLQSAKDDTPRKSPNAWRLLCHVSRAMPVVTAARILQEKKFMSILQQTLEETKEAYSTNGDIGKKSSSNSTEEGPSSTASSKASRKRKRSGELVPNTTNGDNGPGDLLEAIYSVISYVQHSAKPNLTAIDDGRGAEFSAEAMRSVMRTTAEEAAKVLGIWLALTQLVPSRRRICQLAGRSWLSYFIEIWELHSQGIEDLMQFSLYSSQALISLLRTAKSEDAPSKDWVHVLEELVARNIMIPAKAANANNPELDLIGTLTRVSVITDSANAPLLFEIAIRAIKPQGTRRRRPEDDAWLQTVFNTLVEAMLPSRCDQNSKAIRGMLQSAITYKVGFELPILRTIASRYALPGGATNWELLHTLILLDANVFLIPDTEINLLQELLTRVTTASAETSWMGLSRQIVSDVVLPLMSEAANARDLSGFIRHWHTELVEFEKLRREKSSSSIIFSAWEDDALQTHLSKLLEPSLTLRQITEILDFLEERVEKWPNEVCVILEAIAGSISREDIIDAVQLRLYHIMFDNGRPETLDARYQWRSWRILSRTLAWATNSQIEEVAVLWEEKVKPFDAFSGSSYSRGLLKWRDERTVHLESLEFLRAGCAAWEKAEEWSPLKKLAKAAMLGLLQGLSHDIKLLLQDLINSAKQLGEEKCGSNFNTQYRGVGWMVWSYTRCVFVEYPKTLDSEGRSENSHQTPSYELMPLSPDVLALKVKIMQLPTSHEGMKFDDLILLADALGNPRASVPNPRTNHAEFKKLAELTLMQMTANLDQPRSHEYALDAIKYIQKQLPSQEGKGSGEQEWNFTSVTLFQVVLFAFSTKKTALNELGILSSGDLRGIIDAFKDSLLGQLKTLLKMPKQSPNSSRKTGAYLKLFSIIDALTAFHVDGSKLAALTDDVKHFIDSLTDAEDEVASRLDTFMAVHSHDTDGEPLNVDLNGNTSTTFGRQGILDKVKALVATKDRHEKLDLLSSALGDDLTGISQLDKLLAVRHIISSCKGLSCSPCSSLNLIILRCPECRALSQWNIDSTLGSITILCSRNGASLPSIRAGNIYLRLCHLFQAVLTNHRLKLQGHFHLVVQCLQALLRCLFIPLPHTSAKFAKLYAPPPWLSPPQHQLKAVHAAAFTRLVTSICDPSVSSVTRSQRNNLTSATEEAKRIAGQHMQFVLMTYVKLQLEMKMLPEVREKMIPGLYAIFDTTTPELRKVISESLDSSGRAVFGTLYRDYVKFGKWKGS</sequence>
<dbReference type="PANTHER" id="PTHR15682:SF2">
    <property type="entry name" value="UNHEALTHY RIBOSOME BIOGENESIS PROTEIN 2 HOMOLOG"/>
    <property type="match status" value="1"/>
</dbReference>
<organism evidence="3 4">
    <name type="scientific">Oidiodendron maius (strain Zn)</name>
    <dbReference type="NCBI Taxonomy" id="913774"/>
    <lineage>
        <taxon>Eukaryota</taxon>
        <taxon>Fungi</taxon>
        <taxon>Dikarya</taxon>
        <taxon>Ascomycota</taxon>
        <taxon>Pezizomycotina</taxon>
        <taxon>Leotiomycetes</taxon>
        <taxon>Leotiomycetes incertae sedis</taxon>
        <taxon>Myxotrichaceae</taxon>
        <taxon>Oidiodendron</taxon>
    </lineage>
</organism>
<dbReference type="PANTHER" id="PTHR15682">
    <property type="entry name" value="UNHEALTHY RIBOSOME BIOGENESIS PROTEIN 2 HOMOLOG"/>
    <property type="match status" value="1"/>
</dbReference>
<dbReference type="Proteomes" id="UP000054321">
    <property type="component" value="Unassembled WGS sequence"/>
</dbReference>
<reference evidence="3 4" key="1">
    <citation type="submission" date="2014-04" db="EMBL/GenBank/DDBJ databases">
        <authorList>
            <consortium name="DOE Joint Genome Institute"/>
            <person name="Kuo A."/>
            <person name="Martino E."/>
            <person name="Perotto S."/>
            <person name="Kohler A."/>
            <person name="Nagy L.G."/>
            <person name="Floudas D."/>
            <person name="Copeland A."/>
            <person name="Barry K.W."/>
            <person name="Cichocki N."/>
            <person name="Veneault-Fourrey C."/>
            <person name="LaButti K."/>
            <person name="Lindquist E.A."/>
            <person name="Lipzen A."/>
            <person name="Lundell T."/>
            <person name="Morin E."/>
            <person name="Murat C."/>
            <person name="Sun H."/>
            <person name="Tunlid A."/>
            <person name="Henrissat B."/>
            <person name="Grigoriev I.V."/>
            <person name="Hibbett D.S."/>
            <person name="Martin F."/>
            <person name="Nordberg H.P."/>
            <person name="Cantor M.N."/>
            <person name="Hua S.X."/>
        </authorList>
    </citation>
    <scope>NUCLEOTIDE SEQUENCE [LARGE SCALE GENOMIC DNA]</scope>
    <source>
        <strain evidence="3 4">Zn</strain>
    </source>
</reference>
<reference evidence="4" key="2">
    <citation type="submission" date="2015-01" db="EMBL/GenBank/DDBJ databases">
        <title>Evolutionary Origins and Diversification of the Mycorrhizal Mutualists.</title>
        <authorList>
            <consortium name="DOE Joint Genome Institute"/>
            <consortium name="Mycorrhizal Genomics Consortium"/>
            <person name="Kohler A."/>
            <person name="Kuo A."/>
            <person name="Nagy L.G."/>
            <person name="Floudas D."/>
            <person name="Copeland A."/>
            <person name="Barry K.W."/>
            <person name="Cichocki N."/>
            <person name="Veneault-Fourrey C."/>
            <person name="LaButti K."/>
            <person name="Lindquist E.A."/>
            <person name="Lipzen A."/>
            <person name="Lundell T."/>
            <person name="Morin E."/>
            <person name="Murat C."/>
            <person name="Riley R."/>
            <person name="Ohm R."/>
            <person name="Sun H."/>
            <person name="Tunlid A."/>
            <person name="Henrissat B."/>
            <person name="Grigoriev I.V."/>
            <person name="Hibbett D.S."/>
            <person name="Martin F."/>
        </authorList>
    </citation>
    <scope>NUCLEOTIDE SEQUENCE [LARGE SCALE GENOMIC DNA]</scope>
    <source>
        <strain evidence="4">Zn</strain>
    </source>
</reference>
<keyword evidence="4" id="KW-1185">Reference proteome</keyword>
<evidence type="ECO:0000313" key="4">
    <source>
        <dbReference type="Proteomes" id="UP000054321"/>
    </source>
</evidence>
<dbReference type="GO" id="GO:0005730">
    <property type="term" value="C:nucleolus"/>
    <property type="evidence" value="ECO:0007669"/>
    <property type="project" value="TreeGrafter"/>
</dbReference>
<proteinExistence type="predicted"/>
<evidence type="ECO:0000256" key="1">
    <source>
        <dbReference type="SAM" id="MobiDB-lite"/>
    </source>
</evidence>
<evidence type="ECO:0000313" key="3">
    <source>
        <dbReference type="EMBL" id="KIN03707.1"/>
    </source>
</evidence>
<dbReference type="STRING" id="913774.A0A0C3HN28"/>
<feature type="region of interest" description="Disordered" evidence="1">
    <location>
        <begin position="127"/>
        <end position="174"/>
    </location>
</feature>
<feature type="domain" description="Nucleolar 27S pre-rRNA processing Urb2/Npa2 C-terminal" evidence="2">
    <location>
        <begin position="1085"/>
        <end position="1299"/>
    </location>
</feature>
<dbReference type="InParanoid" id="A0A0C3HN28"/>